<comment type="caution">
    <text evidence="1">The sequence shown here is derived from an EMBL/GenBank/DDBJ whole genome shotgun (WGS) entry which is preliminary data.</text>
</comment>
<name>A0A2J8LGP5_PANTR</name>
<proteinExistence type="predicted"/>
<dbReference type="EMBL" id="NBAG03000291">
    <property type="protein sequence ID" value="PNI46445.1"/>
    <property type="molecule type" value="Genomic_DNA"/>
</dbReference>
<sequence length="102" mass="11104">NGGKMAAAGALERSFVELSGAERERPRHFREFTVCSIGTANAVAGAVKYSESAGGFYYVESGKLFSVTRNRFIHWYGVSCGTETEFSNATIAYRLDANSYQG</sequence>
<dbReference type="AlphaFoldDB" id="A0A2J8LGP5"/>
<dbReference type="Proteomes" id="UP000236370">
    <property type="component" value="Unassembled WGS sequence"/>
</dbReference>
<evidence type="ECO:0000313" key="1">
    <source>
        <dbReference type="EMBL" id="PNI46445.1"/>
    </source>
</evidence>
<evidence type="ECO:0000313" key="2">
    <source>
        <dbReference type="Proteomes" id="UP000236370"/>
    </source>
</evidence>
<feature type="non-terminal residue" evidence="1">
    <location>
        <position position="1"/>
    </location>
</feature>
<organism evidence="1 2">
    <name type="scientific">Pan troglodytes</name>
    <name type="common">Chimpanzee</name>
    <dbReference type="NCBI Taxonomy" id="9598"/>
    <lineage>
        <taxon>Eukaryota</taxon>
        <taxon>Metazoa</taxon>
        <taxon>Chordata</taxon>
        <taxon>Craniata</taxon>
        <taxon>Vertebrata</taxon>
        <taxon>Euteleostomi</taxon>
        <taxon>Mammalia</taxon>
        <taxon>Eutheria</taxon>
        <taxon>Euarchontoglires</taxon>
        <taxon>Primates</taxon>
        <taxon>Haplorrhini</taxon>
        <taxon>Catarrhini</taxon>
        <taxon>Hominidae</taxon>
        <taxon>Pan</taxon>
    </lineage>
</organism>
<accession>A0A2J8LGP5</accession>
<protein>
    <submittedName>
        <fullName evidence="1">NUP160 isoform 5</fullName>
    </submittedName>
</protein>
<gene>
    <name evidence="1" type="ORF">CK820_G0028870</name>
</gene>
<reference evidence="1 2" key="1">
    <citation type="submission" date="2017-12" db="EMBL/GenBank/DDBJ databases">
        <title>High-resolution comparative analysis of great ape genomes.</title>
        <authorList>
            <person name="Pollen A."/>
            <person name="Hastie A."/>
            <person name="Hormozdiari F."/>
            <person name="Dougherty M."/>
            <person name="Liu R."/>
            <person name="Chaisson M."/>
            <person name="Hoppe E."/>
            <person name="Hill C."/>
            <person name="Pang A."/>
            <person name="Hillier L."/>
            <person name="Baker C."/>
            <person name="Armstrong J."/>
            <person name="Shendure J."/>
            <person name="Paten B."/>
            <person name="Wilson R."/>
            <person name="Chao H."/>
            <person name="Schneider V."/>
            <person name="Ventura M."/>
            <person name="Kronenberg Z."/>
            <person name="Murali S."/>
            <person name="Gordon D."/>
            <person name="Cantsilieris S."/>
            <person name="Munson K."/>
            <person name="Nelson B."/>
            <person name="Raja A."/>
            <person name="Underwood J."/>
            <person name="Diekhans M."/>
            <person name="Fiddes I."/>
            <person name="Haussler D."/>
            <person name="Eichler E."/>
        </authorList>
    </citation>
    <scope>NUCLEOTIDE SEQUENCE [LARGE SCALE GENOMIC DNA]</scope>
    <source>
        <strain evidence="1">Yerkes chimp pedigree #C0471</strain>
    </source>
</reference>